<keyword evidence="2" id="KW-0812">Transmembrane</keyword>
<feature type="region of interest" description="Disordered" evidence="1">
    <location>
        <begin position="79"/>
        <end position="188"/>
    </location>
</feature>
<accession>A0A9D4QD71</accession>
<dbReference type="Pfam" id="PF00092">
    <property type="entry name" value="VWA"/>
    <property type="match status" value="1"/>
</dbReference>
<evidence type="ECO:0000313" key="5">
    <source>
        <dbReference type="Proteomes" id="UP000821837"/>
    </source>
</evidence>
<dbReference type="SUPFAM" id="SSF53300">
    <property type="entry name" value="vWA-like"/>
    <property type="match status" value="1"/>
</dbReference>
<dbReference type="Proteomes" id="UP000821837">
    <property type="component" value="Chromosome 10"/>
</dbReference>
<feature type="compositionally biased region" description="Low complexity" evidence="1">
    <location>
        <begin position="123"/>
        <end position="136"/>
    </location>
</feature>
<comment type="caution">
    <text evidence="4">The sequence shown here is derived from an EMBL/GenBank/DDBJ whole genome shotgun (WGS) entry which is preliminary data.</text>
</comment>
<evidence type="ECO:0000259" key="3">
    <source>
        <dbReference type="PROSITE" id="PS50234"/>
    </source>
</evidence>
<dbReference type="Gene3D" id="3.40.50.410">
    <property type="entry name" value="von Willebrand factor, type A domain"/>
    <property type="match status" value="1"/>
</dbReference>
<keyword evidence="5" id="KW-1185">Reference proteome</keyword>
<gene>
    <name evidence="4" type="ORF">HPB52_003924</name>
</gene>
<dbReference type="PROSITE" id="PS50234">
    <property type="entry name" value="VWFA"/>
    <property type="match status" value="1"/>
</dbReference>
<reference evidence="4" key="1">
    <citation type="journal article" date="2020" name="Cell">
        <title>Large-Scale Comparative Analyses of Tick Genomes Elucidate Their Genetic Diversity and Vector Capacities.</title>
        <authorList>
            <consortium name="Tick Genome and Microbiome Consortium (TIGMIC)"/>
            <person name="Jia N."/>
            <person name="Wang J."/>
            <person name="Shi W."/>
            <person name="Du L."/>
            <person name="Sun Y."/>
            <person name="Zhan W."/>
            <person name="Jiang J.F."/>
            <person name="Wang Q."/>
            <person name="Zhang B."/>
            <person name="Ji P."/>
            <person name="Bell-Sakyi L."/>
            <person name="Cui X.M."/>
            <person name="Yuan T.T."/>
            <person name="Jiang B.G."/>
            <person name="Yang W.F."/>
            <person name="Lam T.T."/>
            <person name="Chang Q.C."/>
            <person name="Ding S.J."/>
            <person name="Wang X.J."/>
            <person name="Zhu J.G."/>
            <person name="Ruan X.D."/>
            <person name="Zhao L."/>
            <person name="Wei J.T."/>
            <person name="Ye R.Z."/>
            <person name="Que T.C."/>
            <person name="Du C.H."/>
            <person name="Zhou Y.H."/>
            <person name="Cheng J.X."/>
            <person name="Dai P.F."/>
            <person name="Guo W.B."/>
            <person name="Han X.H."/>
            <person name="Huang E.J."/>
            <person name="Li L.F."/>
            <person name="Wei W."/>
            <person name="Gao Y.C."/>
            <person name="Liu J.Z."/>
            <person name="Shao H.Z."/>
            <person name="Wang X."/>
            <person name="Wang C.C."/>
            <person name="Yang T.C."/>
            <person name="Huo Q.B."/>
            <person name="Li W."/>
            <person name="Chen H.Y."/>
            <person name="Chen S.E."/>
            <person name="Zhou L.G."/>
            <person name="Ni X.B."/>
            <person name="Tian J.H."/>
            <person name="Sheng Y."/>
            <person name="Liu T."/>
            <person name="Pan Y.S."/>
            <person name="Xia L.Y."/>
            <person name="Li J."/>
            <person name="Zhao F."/>
            <person name="Cao W.C."/>
        </authorList>
    </citation>
    <scope>NUCLEOTIDE SEQUENCE</scope>
    <source>
        <strain evidence="4">Rsan-2018</strain>
    </source>
</reference>
<dbReference type="VEuPathDB" id="VectorBase:RSAN_053372"/>
<organism evidence="4 5">
    <name type="scientific">Rhipicephalus sanguineus</name>
    <name type="common">Brown dog tick</name>
    <name type="synonym">Ixodes sanguineus</name>
    <dbReference type="NCBI Taxonomy" id="34632"/>
    <lineage>
        <taxon>Eukaryota</taxon>
        <taxon>Metazoa</taxon>
        <taxon>Ecdysozoa</taxon>
        <taxon>Arthropoda</taxon>
        <taxon>Chelicerata</taxon>
        <taxon>Arachnida</taxon>
        <taxon>Acari</taxon>
        <taxon>Parasitiformes</taxon>
        <taxon>Ixodida</taxon>
        <taxon>Ixodoidea</taxon>
        <taxon>Ixodidae</taxon>
        <taxon>Rhipicephalinae</taxon>
        <taxon>Rhipicephalus</taxon>
        <taxon>Rhipicephalus</taxon>
    </lineage>
</organism>
<proteinExistence type="predicted"/>
<dbReference type="PANTHER" id="PTHR10579">
    <property type="entry name" value="CALCIUM-ACTIVATED CHLORIDE CHANNEL REGULATOR"/>
    <property type="match status" value="1"/>
</dbReference>
<feature type="compositionally biased region" description="Basic residues" evidence="1">
    <location>
        <begin position="87"/>
        <end position="110"/>
    </location>
</feature>
<dbReference type="InterPro" id="IPR036465">
    <property type="entry name" value="vWFA_dom_sf"/>
</dbReference>
<dbReference type="GO" id="GO:0032991">
    <property type="term" value="C:protein-containing complex"/>
    <property type="evidence" value="ECO:0007669"/>
    <property type="project" value="UniProtKB-ARBA"/>
</dbReference>
<dbReference type="InterPro" id="IPR051266">
    <property type="entry name" value="CLCR"/>
</dbReference>
<dbReference type="AlphaFoldDB" id="A0A9D4QD71"/>
<keyword evidence="2" id="KW-1133">Transmembrane helix</keyword>
<feature type="compositionally biased region" description="Low complexity" evidence="1">
    <location>
        <begin position="1"/>
        <end position="14"/>
    </location>
</feature>
<reference evidence="4" key="2">
    <citation type="submission" date="2021-09" db="EMBL/GenBank/DDBJ databases">
        <authorList>
            <person name="Jia N."/>
            <person name="Wang J."/>
            <person name="Shi W."/>
            <person name="Du L."/>
            <person name="Sun Y."/>
            <person name="Zhan W."/>
            <person name="Jiang J."/>
            <person name="Wang Q."/>
            <person name="Zhang B."/>
            <person name="Ji P."/>
            <person name="Sakyi L.B."/>
            <person name="Cui X."/>
            <person name="Yuan T."/>
            <person name="Jiang B."/>
            <person name="Yang W."/>
            <person name="Lam T.T.-Y."/>
            <person name="Chang Q."/>
            <person name="Ding S."/>
            <person name="Wang X."/>
            <person name="Zhu J."/>
            <person name="Ruan X."/>
            <person name="Zhao L."/>
            <person name="Wei J."/>
            <person name="Que T."/>
            <person name="Du C."/>
            <person name="Cheng J."/>
            <person name="Dai P."/>
            <person name="Han X."/>
            <person name="Huang E."/>
            <person name="Gao Y."/>
            <person name="Liu J."/>
            <person name="Shao H."/>
            <person name="Ye R."/>
            <person name="Li L."/>
            <person name="Wei W."/>
            <person name="Wang X."/>
            <person name="Wang C."/>
            <person name="Huo Q."/>
            <person name="Li W."/>
            <person name="Guo W."/>
            <person name="Chen H."/>
            <person name="Chen S."/>
            <person name="Zhou L."/>
            <person name="Zhou L."/>
            <person name="Ni X."/>
            <person name="Tian J."/>
            <person name="Zhou Y."/>
            <person name="Sheng Y."/>
            <person name="Liu T."/>
            <person name="Pan Y."/>
            <person name="Xia L."/>
            <person name="Li J."/>
            <person name="Zhao F."/>
            <person name="Cao W."/>
        </authorList>
    </citation>
    <scope>NUCLEOTIDE SEQUENCE</scope>
    <source>
        <strain evidence="4">Rsan-2018</strain>
        <tissue evidence="4">Larvae</tissue>
    </source>
</reference>
<feature type="region of interest" description="Disordered" evidence="1">
    <location>
        <begin position="1"/>
        <end position="30"/>
    </location>
</feature>
<dbReference type="PANTHER" id="PTHR10579:SF177">
    <property type="entry name" value="CALCIUM-ACTIVATED CHLORIDE CHANNEL REGULATOR 4-LIKE PROTEIN"/>
    <property type="match status" value="1"/>
</dbReference>
<name>A0A9D4QD71_RHISA</name>
<feature type="transmembrane region" description="Helical" evidence="2">
    <location>
        <begin position="241"/>
        <end position="263"/>
    </location>
</feature>
<dbReference type="VEuPathDB" id="VectorBase:RSAN_034429"/>
<dbReference type="InterPro" id="IPR013642">
    <property type="entry name" value="CLCA_N"/>
</dbReference>
<evidence type="ECO:0000256" key="2">
    <source>
        <dbReference type="SAM" id="Phobius"/>
    </source>
</evidence>
<protein>
    <recommendedName>
        <fullName evidence="3">VWFA domain-containing protein</fullName>
    </recommendedName>
</protein>
<keyword evidence="2" id="KW-0472">Membrane</keyword>
<sequence length="644" mass="71395">MASEDASLAALAEEPANRETSSSGTTVVVHHDQQKVHAYRMPQTLSARMVPLPVEQGDVAVKEVLSGLLADKLENALKTSQAADKREKRHHGDRRSKNRPGKSRHRHRGTKSSAVSSTPDPAPARSADVADAATEASMLQLQEDEAKDASEKVNATASRRSTRRKQRPVRQKRRERHLLRSGEPPKKLVVAAQPGDTSALAGSPPPHPTHPATIATSIWSPNQDSTVVDTPCSRLCAMMCALALMGCVAAVMTALAFSTVKVIDQRDRIMRDFNNWTLEQLAMARAAAVATTTTAMTVPVNTYVFVHEWAHYRYGVFDEYGSRDDDEYPLTYCHKNKVKLNSCSEEIRFTARTSTGQKCKIRKNCQFTKDCLLQFFRPMNYAVESSIMFMPYQYHMYHRLDFLKEAAERYIREIPDNSVQLAIIVFESTARIACCLKPVNKRTREVFIEAIQKLTYLAGTCIGCGLDLALTIVPNNSREGAAFVLMSDGELNTDASVPSVKHKLEEAKVKVTTVALEPTADNKLEEIALATGGKAYKFHDLQGRTIADIEAALVDATIAELDDRVVIKRQERDFYFPTDVNFLVDDTVGSSTTVHIRHMDRDKTVVTAWLTDPHGVACDACFVDRTWLSTTITIPDVAKVTNAT</sequence>
<feature type="compositionally biased region" description="Basic residues" evidence="1">
    <location>
        <begin position="160"/>
        <end position="177"/>
    </location>
</feature>
<evidence type="ECO:0000313" key="4">
    <source>
        <dbReference type="EMBL" id="KAH7975629.1"/>
    </source>
</evidence>
<dbReference type="InterPro" id="IPR002035">
    <property type="entry name" value="VWF_A"/>
</dbReference>
<dbReference type="Pfam" id="PF08434">
    <property type="entry name" value="CLCA"/>
    <property type="match status" value="1"/>
</dbReference>
<dbReference type="EMBL" id="JABSTV010001246">
    <property type="protein sequence ID" value="KAH7975629.1"/>
    <property type="molecule type" value="Genomic_DNA"/>
</dbReference>
<evidence type="ECO:0000256" key="1">
    <source>
        <dbReference type="SAM" id="MobiDB-lite"/>
    </source>
</evidence>
<feature type="domain" description="VWFA" evidence="3">
    <location>
        <begin position="378"/>
        <end position="553"/>
    </location>
</feature>